<dbReference type="PANTHER" id="PTHR36302:SF1">
    <property type="entry name" value="COPPER CHAPERONE PCU(A)C"/>
    <property type="match status" value="1"/>
</dbReference>
<keyword evidence="4" id="KW-1185">Reference proteome</keyword>
<dbReference type="EMBL" id="VIUW01000003">
    <property type="protein sequence ID" value="TWD14401.1"/>
    <property type="molecule type" value="Genomic_DNA"/>
</dbReference>
<evidence type="ECO:0000313" key="3">
    <source>
        <dbReference type="EMBL" id="TWD14401.1"/>
    </source>
</evidence>
<evidence type="ECO:0000256" key="2">
    <source>
        <dbReference type="SAM" id="SignalP"/>
    </source>
</evidence>
<feature type="chain" id="PRO_5039521971" description="Copper(I)-binding protein" evidence="2">
    <location>
        <begin position="22"/>
        <end position="197"/>
    </location>
</feature>
<dbReference type="InterPro" id="IPR036182">
    <property type="entry name" value="PCuAC_sf"/>
</dbReference>
<accession>A0A560W9V1</accession>
<dbReference type="PROSITE" id="PS51257">
    <property type="entry name" value="PROKAR_LIPOPROTEIN"/>
    <property type="match status" value="1"/>
</dbReference>
<dbReference type="Gene3D" id="2.60.40.1890">
    <property type="entry name" value="PCu(A)C copper chaperone"/>
    <property type="match status" value="1"/>
</dbReference>
<name>A0A560W9V1_9MICO</name>
<evidence type="ECO:0000256" key="1">
    <source>
        <dbReference type="SAM" id="MobiDB-lite"/>
    </source>
</evidence>
<reference evidence="3 4" key="1">
    <citation type="submission" date="2019-06" db="EMBL/GenBank/DDBJ databases">
        <title>Sequencing the genomes of 1000 actinobacteria strains.</title>
        <authorList>
            <person name="Klenk H.-P."/>
        </authorList>
    </citation>
    <scope>NUCLEOTIDE SEQUENCE [LARGE SCALE GENOMIC DNA]</scope>
    <source>
        <strain evidence="3 4">DSM 18935</strain>
    </source>
</reference>
<evidence type="ECO:0008006" key="5">
    <source>
        <dbReference type="Google" id="ProtNLM"/>
    </source>
</evidence>
<dbReference type="InterPro" id="IPR007410">
    <property type="entry name" value="LpqE-like"/>
</dbReference>
<evidence type="ECO:0000313" key="4">
    <source>
        <dbReference type="Proteomes" id="UP000315628"/>
    </source>
</evidence>
<feature type="compositionally biased region" description="Low complexity" evidence="1">
    <location>
        <begin position="25"/>
        <end position="49"/>
    </location>
</feature>
<dbReference type="InterPro" id="IPR058248">
    <property type="entry name" value="Lxx211020-like"/>
</dbReference>
<protein>
    <recommendedName>
        <fullName evidence="5">Copper(I)-binding protein</fullName>
    </recommendedName>
</protein>
<dbReference type="Pfam" id="PF04314">
    <property type="entry name" value="PCuAC"/>
    <property type="match status" value="1"/>
</dbReference>
<dbReference type="SUPFAM" id="SSF110087">
    <property type="entry name" value="DR1885-like metal-binding protein"/>
    <property type="match status" value="1"/>
</dbReference>
<proteinExistence type="predicted"/>
<feature type="region of interest" description="Disordered" evidence="1">
    <location>
        <begin position="25"/>
        <end position="50"/>
    </location>
</feature>
<dbReference type="Proteomes" id="UP000315628">
    <property type="component" value="Unassembled WGS sequence"/>
</dbReference>
<feature type="compositionally biased region" description="Acidic residues" evidence="1">
    <location>
        <begin position="170"/>
        <end position="183"/>
    </location>
</feature>
<dbReference type="AlphaFoldDB" id="A0A560W9V1"/>
<dbReference type="OrthoDB" id="9796962at2"/>
<keyword evidence="2" id="KW-0732">Signal</keyword>
<feature type="signal peptide" evidence="2">
    <location>
        <begin position="1"/>
        <end position="21"/>
    </location>
</feature>
<dbReference type="PANTHER" id="PTHR36302">
    <property type="entry name" value="BLR7088 PROTEIN"/>
    <property type="match status" value="1"/>
</dbReference>
<dbReference type="RefSeq" id="WP_144857276.1">
    <property type="nucleotide sequence ID" value="NZ_BAAAYT010000005.1"/>
</dbReference>
<sequence>MRATRITLATLGAVSAAALLAGCGGEDASTTASATDPTTSSSSAEQATSPLTISDGWVKATDEGMTGAFGTLRNSGEQDIVITGGSSDIAGMVEAHVMTTDDSGQMVMTEAKDGHTVPAGGELVLEPGGPHLMLMQLEEPVVAGTDYVITVTTKGGESVDLTVAGREFSGAEEDYDGGEDDHSDDEHEHEHSEESSS</sequence>
<organism evidence="3 4">
    <name type="scientific">Marihabitans asiaticum</name>
    <dbReference type="NCBI Taxonomy" id="415218"/>
    <lineage>
        <taxon>Bacteria</taxon>
        <taxon>Bacillati</taxon>
        <taxon>Actinomycetota</taxon>
        <taxon>Actinomycetes</taxon>
        <taxon>Micrococcales</taxon>
        <taxon>Intrasporangiaceae</taxon>
        <taxon>Marihabitans</taxon>
    </lineage>
</organism>
<feature type="region of interest" description="Disordered" evidence="1">
    <location>
        <begin position="165"/>
        <end position="197"/>
    </location>
</feature>
<gene>
    <name evidence="3" type="ORF">FB557_1810</name>
</gene>
<feature type="compositionally biased region" description="Basic and acidic residues" evidence="1">
    <location>
        <begin position="184"/>
        <end position="197"/>
    </location>
</feature>
<comment type="caution">
    <text evidence="3">The sequence shown here is derived from an EMBL/GenBank/DDBJ whole genome shotgun (WGS) entry which is preliminary data.</text>
</comment>